<keyword evidence="5 9" id="KW-1133">Transmembrane helix</keyword>
<dbReference type="Pfam" id="PF02949">
    <property type="entry name" value="7tm_6"/>
    <property type="match status" value="1"/>
</dbReference>
<dbReference type="PANTHER" id="PTHR21137">
    <property type="entry name" value="ODORANT RECEPTOR"/>
    <property type="match status" value="1"/>
</dbReference>
<accession>A0A6I9WZK4</accession>
<keyword evidence="4 9" id="KW-0552">Olfaction</keyword>
<reference evidence="11" key="1">
    <citation type="submission" date="2025-08" db="UniProtKB">
        <authorList>
            <consortium name="RefSeq"/>
        </authorList>
    </citation>
    <scope>IDENTIFICATION</scope>
</reference>
<comment type="similarity">
    <text evidence="9">Belongs to the insect chemoreceptor superfamily. Heteromeric odorant receptor channel (TC 1.A.69) family.</text>
</comment>
<name>A0A6I9WZK4_9HYME</name>
<keyword evidence="3 9" id="KW-0812">Transmembrane</keyword>
<evidence type="ECO:0000256" key="5">
    <source>
        <dbReference type="ARBA" id="ARBA00022989"/>
    </source>
</evidence>
<comment type="caution">
    <text evidence="9">Lacks conserved residue(s) required for the propagation of feature annotation.</text>
</comment>
<dbReference type="OrthoDB" id="6604226at2759"/>
<dbReference type="InterPro" id="IPR004117">
    <property type="entry name" value="7tm6_olfct_rcpt"/>
</dbReference>
<evidence type="ECO:0000256" key="2">
    <source>
        <dbReference type="ARBA" id="ARBA00022606"/>
    </source>
</evidence>
<dbReference type="Proteomes" id="UP000504615">
    <property type="component" value="Unplaced"/>
</dbReference>
<keyword evidence="2 9" id="KW-0716">Sensory transduction</keyword>
<evidence type="ECO:0000313" key="11">
    <source>
        <dbReference type="RefSeq" id="XP_011645604.2"/>
    </source>
</evidence>
<organism evidence="10 11">
    <name type="scientific">Pogonomyrmex barbatus</name>
    <name type="common">red harvester ant</name>
    <dbReference type="NCBI Taxonomy" id="144034"/>
    <lineage>
        <taxon>Eukaryota</taxon>
        <taxon>Metazoa</taxon>
        <taxon>Ecdysozoa</taxon>
        <taxon>Arthropoda</taxon>
        <taxon>Hexapoda</taxon>
        <taxon>Insecta</taxon>
        <taxon>Pterygota</taxon>
        <taxon>Neoptera</taxon>
        <taxon>Endopterygota</taxon>
        <taxon>Hymenoptera</taxon>
        <taxon>Apocrita</taxon>
        <taxon>Aculeata</taxon>
        <taxon>Formicoidea</taxon>
        <taxon>Formicidae</taxon>
        <taxon>Myrmicinae</taxon>
        <taxon>Pogonomyrmex</taxon>
    </lineage>
</organism>
<dbReference type="GO" id="GO:0004984">
    <property type="term" value="F:olfactory receptor activity"/>
    <property type="evidence" value="ECO:0007669"/>
    <property type="project" value="InterPro"/>
</dbReference>
<dbReference type="GeneID" id="105432476"/>
<keyword evidence="6 9" id="KW-0472">Membrane</keyword>
<evidence type="ECO:0000256" key="1">
    <source>
        <dbReference type="ARBA" id="ARBA00004141"/>
    </source>
</evidence>
<dbReference type="PANTHER" id="PTHR21137:SF26">
    <property type="entry name" value="ODORANT RECEPTOR 10A-RELATED"/>
    <property type="match status" value="1"/>
</dbReference>
<dbReference type="RefSeq" id="XP_011645604.2">
    <property type="nucleotide sequence ID" value="XM_011647302.2"/>
</dbReference>
<protein>
    <recommendedName>
        <fullName evidence="9">Odorant receptor</fullName>
    </recommendedName>
</protein>
<proteinExistence type="inferred from homology"/>
<keyword evidence="8 9" id="KW-0807">Transducer</keyword>
<evidence type="ECO:0000256" key="3">
    <source>
        <dbReference type="ARBA" id="ARBA00022692"/>
    </source>
</evidence>
<dbReference type="AlphaFoldDB" id="A0A6I9WZK4"/>
<dbReference type="GO" id="GO:0005886">
    <property type="term" value="C:plasma membrane"/>
    <property type="evidence" value="ECO:0007669"/>
    <property type="project" value="UniProtKB-SubCell"/>
</dbReference>
<evidence type="ECO:0000256" key="4">
    <source>
        <dbReference type="ARBA" id="ARBA00022725"/>
    </source>
</evidence>
<gene>
    <name evidence="11" type="primary">LOC105432476</name>
</gene>
<sequence>MRMESDMNWNTDTEKVLKFHKHFLGIIGLWVLDEKSVFSKIRWFISTMVEMSTSVTLSLEMIRHCNGHEDAMDAFLVGSSSIISMIKLLLHRVYWRQKSILVKSIIRDWTYVENSHSRDIMWKYAYIGRMGSSTFFYFGCASVTSFVTTLVLANIDLSWISEKQMYNETHERKLMLAAYCTFGKYTSSFAYCATEILQFVQILVNGISQCGNDGFFFDLTMHICGQFAILRTNFSKLGSEDFLYRSKFDILLKRHYRLICLSHCLERAFTLVILAQVLMSVLVLCVEGFLLLFSLKTNDSITATKHGVFIVSLLVQLFLYCFAGQTLEYQSQGLAHAIYNSSWYTFDVKMMKNLPLIILRAANPQQLTAGKFVAMNFMTFKEILKASASYLSVLRVMMDT</sequence>
<dbReference type="GO" id="GO:0007165">
    <property type="term" value="P:signal transduction"/>
    <property type="evidence" value="ECO:0007669"/>
    <property type="project" value="UniProtKB-KW"/>
</dbReference>
<comment type="subcellular location">
    <subcellularLocation>
        <location evidence="9">Cell membrane</location>
        <topology evidence="9">Multi-pass membrane protein</topology>
    </subcellularLocation>
    <subcellularLocation>
        <location evidence="1">Membrane</location>
        <topology evidence="1">Multi-pass membrane protein</topology>
    </subcellularLocation>
</comment>
<dbReference type="GO" id="GO:0005549">
    <property type="term" value="F:odorant binding"/>
    <property type="evidence" value="ECO:0007669"/>
    <property type="project" value="InterPro"/>
</dbReference>
<feature type="transmembrane region" description="Helical" evidence="9">
    <location>
        <begin position="306"/>
        <end position="323"/>
    </location>
</feature>
<evidence type="ECO:0000256" key="8">
    <source>
        <dbReference type="ARBA" id="ARBA00023224"/>
    </source>
</evidence>
<dbReference type="KEGG" id="pbar:105432476"/>
<evidence type="ECO:0000256" key="7">
    <source>
        <dbReference type="ARBA" id="ARBA00023170"/>
    </source>
</evidence>
<evidence type="ECO:0000256" key="9">
    <source>
        <dbReference type="RuleBase" id="RU351113"/>
    </source>
</evidence>
<evidence type="ECO:0000256" key="6">
    <source>
        <dbReference type="ARBA" id="ARBA00023136"/>
    </source>
</evidence>
<keyword evidence="7 9" id="KW-0675">Receptor</keyword>
<evidence type="ECO:0000313" key="10">
    <source>
        <dbReference type="Proteomes" id="UP000504615"/>
    </source>
</evidence>
<feature type="transmembrane region" description="Helical" evidence="9">
    <location>
        <begin position="271"/>
        <end position="294"/>
    </location>
</feature>
<keyword evidence="10" id="KW-1185">Reference proteome</keyword>
<feature type="transmembrane region" description="Helical" evidence="9">
    <location>
        <begin position="135"/>
        <end position="155"/>
    </location>
</feature>